<comment type="caution">
    <text evidence="3">The sequence shown here is derived from an EMBL/GenBank/DDBJ whole genome shotgun (WGS) entry which is preliminary data.</text>
</comment>
<name>A0A9P1CSU7_9DINO</name>
<evidence type="ECO:0000259" key="2">
    <source>
        <dbReference type="Pfam" id="PF18404"/>
    </source>
</evidence>
<evidence type="ECO:0000313" key="3">
    <source>
        <dbReference type="EMBL" id="CAI3997694.1"/>
    </source>
</evidence>
<dbReference type="SUPFAM" id="SSF53448">
    <property type="entry name" value="Nucleotide-diphospho-sugar transferases"/>
    <property type="match status" value="1"/>
</dbReference>
<feature type="domain" description="Glucosyltransferase 24 catalytic" evidence="2">
    <location>
        <begin position="261"/>
        <end position="358"/>
    </location>
</feature>
<proteinExistence type="predicted"/>
<dbReference type="PANTHER" id="PTHR11226:SF0">
    <property type="entry name" value="UDP-GLUCOSE:GLYCOPROTEIN GLUCOSYLTRANSFERASE"/>
    <property type="match status" value="1"/>
</dbReference>
<dbReference type="InterPro" id="IPR040497">
    <property type="entry name" value="Glyco_transf_24"/>
</dbReference>
<reference evidence="4 5" key="2">
    <citation type="submission" date="2024-05" db="EMBL/GenBank/DDBJ databases">
        <authorList>
            <person name="Chen Y."/>
            <person name="Shah S."/>
            <person name="Dougan E. K."/>
            <person name="Thang M."/>
            <person name="Chan C."/>
        </authorList>
    </citation>
    <scope>NUCLEOTIDE SEQUENCE [LARGE SCALE GENOMIC DNA]</scope>
</reference>
<dbReference type="OrthoDB" id="27683at2759"/>
<dbReference type="EMBL" id="CAMXCT020002369">
    <property type="protein sequence ID" value="CAL1151069.1"/>
    <property type="molecule type" value="Genomic_DNA"/>
</dbReference>
<keyword evidence="5" id="KW-1185">Reference proteome</keyword>
<comment type="cofactor">
    <cofactor evidence="1">
        <name>Ca(2+)</name>
        <dbReference type="ChEBI" id="CHEBI:29108"/>
    </cofactor>
</comment>
<dbReference type="GO" id="GO:0005783">
    <property type="term" value="C:endoplasmic reticulum"/>
    <property type="evidence" value="ECO:0007669"/>
    <property type="project" value="TreeGrafter"/>
</dbReference>
<evidence type="ECO:0000256" key="1">
    <source>
        <dbReference type="ARBA" id="ARBA00001913"/>
    </source>
</evidence>
<gene>
    <name evidence="3" type="ORF">C1SCF055_LOCUS24051</name>
</gene>
<dbReference type="InterPro" id="IPR009448">
    <property type="entry name" value="UDP-g_GGtrans"/>
</dbReference>
<protein>
    <submittedName>
        <fullName evidence="4">Probable UDP-glucose:glycoprotein glucosyltransferase A (Developmental gene 1109 protein)</fullName>
    </submittedName>
</protein>
<dbReference type="PANTHER" id="PTHR11226">
    <property type="entry name" value="UDP-GLUCOSE GLYCOPROTEIN:GLUCOSYLTRANSFERASE"/>
    <property type="match status" value="1"/>
</dbReference>
<dbReference type="AlphaFoldDB" id="A0A9P1CSU7"/>
<reference evidence="3" key="1">
    <citation type="submission" date="2022-10" db="EMBL/GenBank/DDBJ databases">
        <authorList>
            <person name="Chen Y."/>
            <person name="Dougan E. K."/>
            <person name="Chan C."/>
            <person name="Rhodes N."/>
            <person name="Thang M."/>
        </authorList>
    </citation>
    <scope>NUCLEOTIDE SEQUENCE</scope>
</reference>
<dbReference type="Pfam" id="PF06427">
    <property type="entry name" value="UDP-g_GGTase"/>
    <property type="match status" value="1"/>
</dbReference>
<dbReference type="Pfam" id="PF18404">
    <property type="entry name" value="Glyco_transf_24"/>
    <property type="match status" value="2"/>
</dbReference>
<feature type="domain" description="Glucosyltransferase 24 catalytic" evidence="2">
    <location>
        <begin position="379"/>
        <end position="573"/>
    </location>
</feature>
<evidence type="ECO:0000313" key="4">
    <source>
        <dbReference type="EMBL" id="CAL4785006.1"/>
    </source>
</evidence>
<dbReference type="GO" id="GO:0003980">
    <property type="term" value="F:UDP-glucose:glycoprotein glucosyltransferase activity"/>
    <property type="evidence" value="ECO:0007669"/>
    <property type="project" value="InterPro"/>
</dbReference>
<dbReference type="Gene3D" id="3.90.550.10">
    <property type="entry name" value="Spore Coat Polysaccharide Biosynthesis Protein SpsA, Chain A"/>
    <property type="match status" value="1"/>
</dbReference>
<evidence type="ECO:0000313" key="5">
    <source>
        <dbReference type="Proteomes" id="UP001152797"/>
    </source>
</evidence>
<dbReference type="EMBL" id="CAMXCT030002369">
    <property type="protein sequence ID" value="CAL4785006.1"/>
    <property type="molecule type" value="Genomic_DNA"/>
</dbReference>
<dbReference type="InterPro" id="IPR029044">
    <property type="entry name" value="Nucleotide-diphossugar_trans"/>
</dbReference>
<organism evidence="3">
    <name type="scientific">Cladocopium goreaui</name>
    <dbReference type="NCBI Taxonomy" id="2562237"/>
    <lineage>
        <taxon>Eukaryota</taxon>
        <taxon>Sar</taxon>
        <taxon>Alveolata</taxon>
        <taxon>Dinophyceae</taxon>
        <taxon>Suessiales</taxon>
        <taxon>Symbiodiniaceae</taxon>
        <taxon>Cladocopium</taxon>
    </lineage>
</organism>
<accession>A0A9P1CSU7</accession>
<dbReference type="GO" id="GO:0051082">
    <property type="term" value="F:unfolded protein binding"/>
    <property type="evidence" value="ECO:0007669"/>
    <property type="project" value="TreeGrafter"/>
</dbReference>
<dbReference type="GO" id="GO:0018279">
    <property type="term" value="P:protein N-linked glycosylation via asparagine"/>
    <property type="evidence" value="ECO:0007669"/>
    <property type="project" value="TreeGrafter"/>
</dbReference>
<dbReference type="Proteomes" id="UP001152797">
    <property type="component" value="Unassembled WGS sequence"/>
</dbReference>
<dbReference type="EMBL" id="CAMXCT010002369">
    <property type="protein sequence ID" value="CAI3997694.1"/>
    <property type="molecule type" value="Genomic_DNA"/>
</dbReference>
<sequence length="580" mass="65095">MDPLGQAAQRLPALLQLLHEELDAEIFLALRPQRLAESPLTGYFRTAPVPKMSSPGLSALATWDGHLPGVRIELPPLLSAQLNAPDAWLCSAVDSGGADLDNIRALDQVRVRYVVEALFLEGFAEEHDIAGGVKQDGMGRPATGRQLALAPLRGTESAAGSDSVVVKSGYFQLRQTPGVFQLALQTQKAEKLVKPKGLVHLTVRLGAPGDLAGRGSLLETLLMPGERQDDPYAKLFATKNSDSIKTFGGAGGDRKKCKETIHIFSVASGLRYERLLRIMMMSVRKHTKCPLRFWLVENFLSASFRRMLPGLAAEVGFAVSTVTYKWPTWLREQVQKQRVIWAYKILFLDVFFPGEVKRSWATERKRKGRSKARLGRPGILFIDADQIVRADVRELWELDIEGKVYGFVPFCGSGPSESLSSSMWKSLTGKAAKQEDLKNPDTVGFRFWEQGFWKTHLKNRHFYHISALFVVDLVAFRQRGAGDILRDVYQSLTADPHSLANLDQDLPNYIQANLPIHSLPQEWLWCESWCSESSKKNAKTIDMCQHPSKKEGKLQQARRIAPEWTQYDEELQRMIDKLET</sequence>
<dbReference type="GO" id="GO:0036503">
    <property type="term" value="P:ERAD pathway"/>
    <property type="evidence" value="ECO:0007669"/>
    <property type="project" value="TreeGrafter"/>
</dbReference>